<dbReference type="InterPro" id="IPR002725">
    <property type="entry name" value="YgjP-like_metallopeptidase"/>
</dbReference>
<gene>
    <name evidence="2" type="ORF">COT52_02950</name>
</gene>
<sequence length="220" mass="26165">MHRIDKLIRSKRKTLALEIGSNAELIVRAPLRMLDEEIFNFVELKETWILRKKEAVLNRIAQRGVKKFVDDEEYLFLGKAYPLVITEEKEIKLSDYLHFPRRYLDSPKEHLIKWYKQEALTVLTRRSEYFAEVPGLKYRSVKVTGAKKRLGSCGPNGNINYSWRLIVTPQSVIDYVVVHELCHLEIKNHSQRFWNKVKTILPDYKEQRRWLRKNRAALDI</sequence>
<name>A0A2H0X6Q6_UNCKA</name>
<dbReference type="CDD" id="cd07344">
    <property type="entry name" value="M48_yhfN_like"/>
    <property type="match status" value="1"/>
</dbReference>
<proteinExistence type="predicted"/>
<dbReference type="Proteomes" id="UP000231414">
    <property type="component" value="Unassembled WGS sequence"/>
</dbReference>
<dbReference type="PANTHER" id="PTHR30399:SF1">
    <property type="entry name" value="UTP PYROPHOSPHATASE"/>
    <property type="match status" value="1"/>
</dbReference>
<evidence type="ECO:0000259" key="1">
    <source>
        <dbReference type="Pfam" id="PF01863"/>
    </source>
</evidence>
<comment type="caution">
    <text evidence="2">The sequence shown here is derived from an EMBL/GenBank/DDBJ whole genome shotgun (WGS) entry which is preliminary data.</text>
</comment>
<dbReference type="InterPro" id="IPR053136">
    <property type="entry name" value="UTP_pyrophosphatase-like"/>
</dbReference>
<dbReference type="Pfam" id="PF01863">
    <property type="entry name" value="YgjP-like"/>
    <property type="match status" value="1"/>
</dbReference>
<protein>
    <submittedName>
        <fullName evidence="2">M48 family peptidase</fullName>
    </submittedName>
</protein>
<dbReference type="Gene3D" id="3.30.2010.10">
    <property type="entry name" value="Metalloproteases ('zincins'), catalytic domain"/>
    <property type="match status" value="1"/>
</dbReference>
<organism evidence="2 3">
    <name type="scientific">candidate division WWE3 bacterium CG08_land_8_20_14_0_20_43_13</name>
    <dbReference type="NCBI Taxonomy" id="1975087"/>
    <lineage>
        <taxon>Bacteria</taxon>
        <taxon>Katanobacteria</taxon>
    </lineage>
</organism>
<feature type="domain" description="YgjP-like metallopeptidase" evidence="1">
    <location>
        <begin position="13"/>
        <end position="213"/>
    </location>
</feature>
<dbReference type="PANTHER" id="PTHR30399">
    <property type="entry name" value="UNCHARACTERIZED PROTEIN YGJP"/>
    <property type="match status" value="1"/>
</dbReference>
<dbReference type="AlphaFoldDB" id="A0A2H0X6Q6"/>
<accession>A0A2H0X6Q6</accession>
<evidence type="ECO:0000313" key="3">
    <source>
        <dbReference type="Proteomes" id="UP000231414"/>
    </source>
</evidence>
<evidence type="ECO:0000313" key="2">
    <source>
        <dbReference type="EMBL" id="PIS20596.1"/>
    </source>
</evidence>
<reference evidence="3" key="1">
    <citation type="submission" date="2017-09" db="EMBL/GenBank/DDBJ databases">
        <title>Depth-based differentiation of microbial function through sediment-hosted aquifers and enrichment of novel symbionts in the deep terrestrial subsurface.</title>
        <authorList>
            <person name="Probst A.J."/>
            <person name="Ladd B."/>
            <person name="Jarett J.K."/>
            <person name="Geller-Mcgrath D.E."/>
            <person name="Sieber C.M.K."/>
            <person name="Emerson J.B."/>
            <person name="Anantharaman K."/>
            <person name="Thomas B.C."/>
            <person name="Malmstrom R."/>
            <person name="Stieglmeier M."/>
            <person name="Klingl A."/>
            <person name="Woyke T."/>
            <person name="Ryan C.M."/>
            <person name="Banfield J.F."/>
        </authorList>
    </citation>
    <scope>NUCLEOTIDE SEQUENCE [LARGE SCALE GENOMIC DNA]</scope>
</reference>
<dbReference type="EMBL" id="PEYW01000043">
    <property type="protein sequence ID" value="PIS20596.1"/>
    <property type="molecule type" value="Genomic_DNA"/>
</dbReference>